<dbReference type="PANTHER" id="PTHR43668:SF2">
    <property type="entry name" value="ALLANTOINASE"/>
    <property type="match status" value="1"/>
</dbReference>
<dbReference type="GO" id="GO:0004038">
    <property type="term" value="F:allantoinase activity"/>
    <property type="evidence" value="ECO:0007669"/>
    <property type="project" value="TreeGrafter"/>
</dbReference>
<dbReference type="GO" id="GO:0004151">
    <property type="term" value="F:dihydroorotase activity"/>
    <property type="evidence" value="ECO:0007669"/>
    <property type="project" value="InterPro"/>
</dbReference>
<dbReference type="InterPro" id="IPR024403">
    <property type="entry name" value="DHOase_cat"/>
</dbReference>
<dbReference type="Pfam" id="PF12890">
    <property type="entry name" value="DHOase"/>
    <property type="match status" value="1"/>
</dbReference>
<dbReference type="SUPFAM" id="SSF51338">
    <property type="entry name" value="Composite domain of metallo-dependent hydrolases"/>
    <property type="match status" value="1"/>
</dbReference>
<dbReference type="RefSeq" id="WP_132128512.1">
    <property type="nucleotide sequence ID" value="NZ_CP042432.1"/>
</dbReference>
<accession>A0A4R3KT30</accession>
<dbReference type="Gene3D" id="2.30.40.10">
    <property type="entry name" value="Urease, subunit C, domain 1"/>
    <property type="match status" value="1"/>
</dbReference>
<comment type="caution">
    <text evidence="3">The sequence shown here is derived from an EMBL/GenBank/DDBJ whole genome shotgun (WGS) entry which is preliminary data.</text>
</comment>
<protein>
    <submittedName>
        <fullName evidence="3">Dihydroorotase</fullName>
    </submittedName>
</protein>
<keyword evidence="4" id="KW-1185">Reference proteome</keyword>
<dbReference type="InterPro" id="IPR004722">
    <property type="entry name" value="DHOase"/>
</dbReference>
<dbReference type="GO" id="GO:0006221">
    <property type="term" value="P:pyrimidine nucleotide biosynthetic process"/>
    <property type="evidence" value="ECO:0007669"/>
    <property type="project" value="UniProtKB-KW"/>
</dbReference>
<dbReference type="InterPro" id="IPR050138">
    <property type="entry name" value="DHOase/Allantoinase_Hydrolase"/>
</dbReference>
<dbReference type="AlphaFoldDB" id="A0A4R3KT30"/>
<evidence type="ECO:0000256" key="1">
    <source>
        <dbReference type="ARBA" id="ARBA00022975"/>
    </source>
</evidence>
<dbReference type="InterPro" id="IPR032466">
    <property type="entry name" value="Metal_Hydrolase"/>
</dbReference>
<keyword evidence="1" id="KW-0665">Pyrimidine biosynthesis</keyword>
<dbReference type="SUPFAM" id="SSF51556">
    <property type="entry name" value="Metallo-dependent hydrolases"/>
    <property type="match status" value="1"/>
</dbReference>
<dbReference type="Proteomes" id="UP000295807">
    <property type="component" value="Unassembled WGS sequence"/>
</dbReference>
<proteinExistence type="predicted"/>
<dbReference type="GO" id="GO:0006145">
    <property type="term" value="P:purine nucleobase catabolic process"/>
    <property type="evidence" value="ECO:0007669"/>
    <property type="project" value="TreeGrafter"/>
</dbReference>
<dbReference type="CDD" id="cd01317">
    <property type="entry name" value="DHOase_IIa"/>
    <property type="match status" value="1"/>
</dbReference>
<dbReference type="EMBL" id="SMAD01000003">
    <property type="protein sequence ID" value="TCS88294.1"/>
    <property type="molecule type" value="Genomic_DNA"/>
</dbReference>
<evidence type="ECO:0000259" key="2">
    <source>
        <dbReference type="Pfam" id="PF12890"/>
    </source>
</evidence>
<dbReference type="InterPro" id="IPR011059">
    <property type="entry name" value="Metal-dep_hydrolase_composite"/>
</dbReference>
<reference evidence="3 4" key="1">
    <citation type="submission" date="2019-03" db="EMBL/GenBank/DDBJ databases">
        <title>Genomic Encyclopedia of Type Strains, Phase IV (KMG-IV): sequencing the most valuable type-strain genomes for metagenomic binning, comparative biology and taxonomic classification.</title>
        <authorList>
            <person name="Goeker M."/>
        </authorList>
    </citation>
    <scope>NUCLEOTIDE SEQUENCE [LARGE SCALE GENOMIC DNA]</scope>
    <source>
        <strain evidence="3 4">DSM 21100</strain>
    </source>
</reference>
<feature type="domain" description="Dihydroorotase catalytic" evidence="2">
    <location>
        <begin position="54"/>
        <end position="236"/>
    </location>
</feature>
<sequence>MNKFLIQSAIIADPASPDKGKIRDILIEDGIIVRLNEKIRAAGAEKIDAKGCFVSPGWFDMHANIGDPGLETKEDFTTGTAAAAAGGFTGIALMPNTNPPLHSKSEIDYVKSRARGLSVDVHPIGCISYRREGKDMAEMYDMHLSGAVAFSDGNRPVKDTGLMMRAQMYAKGFDGLIISYAEDSGIAGNAGVNEGVVSTMLGMKGIPALAEEVMIARDISLAAYNDTRLHFTTVSTAGAVELIRAARKKGLKITADVAAHHLLLDDSLLAGFDSNYKVKPPLRSLADIKALQEGLKDGTIDAVCSQHTPHESEFKELEFEAAAFGISALETAYAIFNMAMGKSFSVEKAIEKLAVNPRKILGLEVPVIRQKAPANITLFDPAREWVLEKRDMRSKGKNSPFIGQRLKGKVLAVFR</sequence>
<gene>
    <name evidence="3" type="ORF">EDD80_103157</name>
</gene>
<organism evidence="3 4">
    <name type="scientific">Anseongella ginsenosidimutans</name>
    <dbReference type="NCBI Taxonomy" id="496056"/>
    <lineage>
        <taxon>Bacteria</taxon>
        <taxon>Pseudomonadati</taxon>
        <taxon>Bacteroidota</taxon>
        <taxon>Sphingobacteriia</taxon>
        <taxon>Sphingobacteriales</taxon>
        <taxon>Sphingobacteriaceae</taxon>
        <taxon>Anseongella</taxon>
    </lineage>
</organism>
<dbReference type="OrthoDB" id="9765462at2"/>
<dbReference type="GO" id="GO:0005737">
    <property type="term" value="C:cytoplasm"/>
    <property type="evidence" value="ECO:0007669"/>
    <property type="project" value="TreeGrafter"/>
</dbReference>
<dbReference type="PANTHER" id="PTHR43668">
    <property type="entry name" value="ALLANTOINASE"/>
    <property type="match status" value="1"/>
</dbReference>
<dbReference type="Gene3D" id="3.20.20.140">
    <property type="entry name" value="Metal-dependent hydrolases"/>
    <property type="match status" value="1"/>
</dbReference>
<evidence type="ECO:0000313" key="3">
    <source>
        <dbReference type="EMBL" id="TCS88294.1"/>
    </source>
</evidence>
<dbReference type="NCBIfam" id="TIGR00857">
    <property type="entry name" value="pyrC_multi"/>
    <property type="match status" value="1"/>
</dbReference>
<dbReference type="GO" id="GO:0046872">
    <property type="term" value="F:metal ion binding"/>
    <property type="evidence" value="ECO:0007669"/>
    <property type="project" value="InterPro"/>
</dbReference>
<evidence type="ECO:0000313" key="4">
    <source>
        <dbReference type="Proteomes" id="UP000295807"/>
    </source>
</evidence>
<name>A0A4R3KT30_9SPHI</name>